<dbReference type="PANTHER" id="PTHR37507">
    <property type="entry name" value="SPORULATION PROTEIN YDCC"/>
    <property type="match status" value="1"/>
</dbReference>
<name>A0A6J4SDG2_9ACTN</name>
<protein>
    <recommendedName>
        <fullName evidence="4">MucB/RseB N-terminal domain-containing protein</fullName>
    </recommendedName>
</protein>
<feature type="chain" id="PRO_5026801667" description="MucB/RseB N-terminal domain-containing protein" evidence="2">
    <location>
        <begin position="32"/>
        <end position="403"/>
    </location>
</feature>
<dbReference type="InterPro" id="IPR052944">
    <property type="entry name" value="Sporulation_related"/>
</dbReference>
<evidence type="ECO:0000313" key="3">
    <source>
        <dbReference type="EMBL" id="CAA9495909.1"/>
    </source>
</evidence>
<gene>
    <name evidence="3" type="ORF">AVDCRST_MAG45-1000</name>
</gene>
<dbReference type="AlphaFoldDB" id="A0A6J4SDG2"/>
<dbReference type="EMBL" id="CADCVU010000088">
    <property type="protein sequence ID" value="CAA9495909.1"/>
    <property type="molecule type" value="Genomic_DNA"/>
</dbReference>
<organism evidence="3">
    <name type="scientific">uncultured Solirubrobacterales bacterium</name>
    <dbReference type="NCBI Taxonomy" id="768556"/>
    <lineage>
        <taxon>Bacteria</taxon>
        <taxon>Bacillati</taxon>
        <taxon>Actinomycetota</taxon>
        <taxon>Thermoleophilia</taxon>
        <taxon>Solirubrobacterales</taxon>
        <taxon>environmental samples</taxon>
    </lineage>
</organism>
<feature type="compositionally biased region" description="Basic and acidic residues" evidence="1">
    <location>
        <begin position="134"/>
        <end position="155"/>
    </location>
</feature>
<evidence type="ECO:0008006" key="4">
    <source>
        <dbReference type="Google" id="ProtNLM"/>
    </source>
</evidence>
<dbReference type="Gene3D" id="2.50.20.10">
    <property type="entry name" value="Lipoprotein localisation LolA/LolB/LppX"/>
    <property type="match status" value="1"/>
</dbReference>
<evidence type="ECO:0000256" key="1">
    <source>
        <dbReference type="SAM" id="MobiDB-lite"/>
    </source>
</evidence>
<reference evidence="3" key="1">
    <citation type="submission" date="2020-02" db="EMBL/GenBank/DDBJ databases">
        <authorList>
            <person name="Meier V. D."/>
        </authorList>
    </citation>
    <scope>NUCLEOTIDE SEQUENCE</scope>
    <source>
        <strain evidence="3">AVDCRST_MAG45</strain>
    </source>
</reference>
<accession>A0A6J4SDG2</accession>
<proteinExistence type="predicted"/>
<dbReference type="PANTHER" id="PTHR37507:SF2">
    <property type="entry name" value="SPORULATION PROTEIN YDCC"/>
    <property type="match status" value="1"/>
</dbReference>
<keyword evidence="2" id="KW-0732">Signal</keyword>
<sequence length="403" mass="42592">MSRIRSLSRARLTILVVALAGLAVTAAVASAALGGGETPPPRPLAEAVQRAVTAPPPAGVSARIEFANRLLPAGALPEGEAPPLLAGASGRLWARPDGRMRLELQSRRGDAQVASDGRALTLYDASSKTVYRAEMPKGEKSESRRGEDRRRPPTLAEIERKLARLSERARLSGARPESRAGRPAYSVRVAPRNDGGLLGAAEIAWDAVRGVPLRAAVYAKGETEPVLDLSVTDVSYDAVPLSDVAVEPPVGTRVVRVDSPGEEGDERSRGKKDRKRVTGLAAVRKALPFGLAAPEKLASLPRREVRLIAHEGRPGALVIYGRGLAAIAVIEQPAQRSEPRDERGGGREDVLRELPEISVDGAKGTKLATALGTLIRFERDGVAYAVAGSVPPATAEAAARELR</sequence>
<feature type="region of interest" description="Disordered" evidence="1">
    <location>
        <begin position="255"/>
        <end position="276"/>
    </location>
</feature>
<feature type="region of interest" description="Disordered" evidence="1">
    <location>
        <begin position="131"/>
        <end position="155"/>
    </location>
</feature>
<feature type="signal peptide" evidence="2">
    <location>
        <begin position="1"/>
        <end position="31"/>
    </location>
</feature>
<evidence type="ECO:0000256" key="2">
    <source>
        <dbReference type="SAM" id="SignalP"/>
    </source>
</evidence>